<evidence type="ECO:0000313" key="1">
    <source>
        <dbReference type="EMBL" id="MFC7279768.1"/>
    </source>
</evidence>
<dbReference type="Proteomes" id="UP001596548">
    <property type="component" value="Unassembled WGS sequence"/>
</dbReference>
<dbReference type="RefSeq" id="WP_378977407.1">
    <property type="nucleotide sequence ID" value="NZ_JBHTBJ010000059.1"/>
</dbReference>
<sequence>MIDEQALADKLVVLRPHLDERQWRLLLGAEAEAVGRGGISLVARLSGASRTTVQAGVAEVRAGVLPGGRVRAVGAGRRPVEEAQPGIEQALDGLVSPETRGDPMSPLRWTTKSLSQLVKALYGLGFRVSKKTVSRLLKQAGYRLQATFKTKEGAQHPDRDAQFGHINDTAARFLAAGDPVVSMDAKKKELVGEYAARGREWQPGGRPVEVNGHDFPAGVPKAIPYGVYDIGADAGFVSVGVDHDTAPFAVNALRTWWQRIGSLRYPQARRLLVTADGGGSNGSRLRAWKVELGRLATETSLSGCLCNHPLSS</sequence>
<gene>
    <name evidence="1" type="ORF">ACFQS1_37910</name>
</gene>
<dbReference type="InterPro" id="IPR011518">
    <property type="entry name" value="Transposase_36"/>
</dbReference>
<name>A0ABW2I4I9_9ACTN</name>
<dbReference type="EMBL" id="JBHTBJ010000059">
    <property type="protein sequence ID" value="MFC7279768.1"/>
    <property type="molecule type" value="Genomic_DNA"/>
</dbReference>
<organism evidence="1 2">
    <name type="scientific">Paractinoplanes rhizophilus</name>
    <dbReference type="NCBI Taxonomy" id="1416877"/>
    <lineage>
        <taxon>Bacteria</taxon>
        <taxon>Bacillati</taxon>
        <taxon>Actinomycetota</taxon>
        <taxon>Actinomycetes</taxon>
        <taxon>Micromonosporales</taxon>
        <taxon>Micromonosporaceae</taxon>
        <taxon>Paractinoplanes</taxon>
    </lineage>
</organism>
<evidence type="ECO:0000313" key="2">
    <source>
        <dbReference type="Proteomes" id="UP001596548"/>
    </source>
</evidence>
<dbReference type="NCBIfam" id="NF033519">
    <property type="entry name" value="transpos_ISAzo13"/>
    <property type="match status" value="1"/>
</dbReference>
<reference evidence="2" key="1">
    <citation type="journal article" date="2019" name="Int. J. Syst. Evol. Microbiol.">
        <title>The Global Catalogue of Microorganisms (GCM) 10K type strain sequencing project: providing services to taxonomists for standard genome sequencing and annotation.</title>
        <authorList>
            <consortium name="The Broad Institute Genomics Platform"/>
            <consortium name="The Broad Institute Genome Sequencing Center for Infectious Disease"/>
            <person name="Wu L."/>
            <person name="Ma J."/>
        </authorList>
    </citation>
    <scope>NUCLEOTIDE SEQUENCE [LARGE SCALE GENOMIC DNA]</scope>
    <source>
        <strain evidence="2">XZYJT-10</strain>
    </source>
</reference>
<keyword evidence="2" id="KW-1185">Reference proteome</keyword>
<comment type="caution">
    <text evidence="1">The sequence shown here is derived from an EMBL/GenBank/DDBJ whole genome shotgun (WGS) entry which is preliminary data.</text>
</comment>
<accession>A0ABW2I4I9</accession>
<proteinExistence type="predicted"/>
<protein>
    <submittedName>
        <fullName evidence="1">ISAzo13 family transposase</fullName>
    </submittedName>
</protein>
<dbReference type="Pfam" id="PF07592">
    <property type="entry name" value="DDE_Tnp_ISAZ013"/>
    <property type="match status" value="1"/>
</dbReference>